<evidence type="ECO:0000313" key="3">
    <source>
        <dbReference type="Proteomes" id="UP000178776"/>
    </source>
</evidence>
<proteinExistence type="predicted"/>
<dbReference type="EMBL" id="CP017707">
    <property type="protein sequence ID" value="AOZ51609.1"/>
    <property type="molecule type" value="Genomic_DNA"/>
</dbReference>
<evidence type="ECO:0000313" key="2">
    <source>
        <dbReference type="EMBL" id="AOZ51609.1"/>
    </source>
</evidence>
<keyword evidence="1" id="KW-0812">Transmembrane</keyword>
<dbReference type="Proteomes" id="UP000178776">
    <property type="component" value="Chromosome"/>
</dbReference>
<protein>
    <submittedName>
        <fullName evidence="2">Uncharacterized protein</fullName>
    </submittedName>
</protein>
<organism evidence="2 3">
    <name type="scientific">Chromobacterium vaccinii</name>
    <dbReference type="NCBI Taxonomy" id="1108595"/>
    <lineage>
        <taxon>Bacteria</taxon>
        <taxon>Pseudomonadati</taxon>
        <taxon>Pseudomonadota</taxon>
        <taxon>Betaproteobacteria</taxon>
        <taxon>Neisseriales</taxon>
        <taxon>Chromobacteriaceae</taxon>
        <taxon>Chromobacterium</taxon>
    </lineage>
</organism>
<keyword evidence="1" id="KW-0472">Membrane</keyword>
<accession>A0A1D9LK74</accession>
<dbReference type="GeneID" id="68842997"/>
<dbReference type="RefSeq" id="WP_046168580.1">
    <property type="nucleotide sequence ID" value="NZ_CP017707.1"/>
</dbReference>
<evidence type="ECO:0000256" key="1">
    <source>
        <dbReference type="SAM" id="Phobius"/>
    </source>
</evidence>
<sequence length="99" mass="11139">MEWMVVSALMPSVLQLFYYSFFHGRTEKEKQSRRNWMVCAGLPLAFIMSGILYFFSGSLAETAMVSLSLVAGGVLGLITGLFFGSWAIRGRMEDADERR</sequence>
<dbReference type="AlphaFoldDB" id="A0A1D9LK74"/>
<feature type="transmembrane region" description="Helical" evidence="1">
    <location>
        <begin position="6"/>
        <end position="24"/>
    </location>
</feature>
<name>A0A1D9LK74_9NEIS</name>
<keyword evidence="1" id="KW-1133">Transmembrane helix</keyword>
<dbReference type="KEGG" id="cvc:BKX93_17480"/>
<reference evidence="2 3" key="1">
    <citation type="submission" date="2016-10" db="EMBL/GenBank/DDBJ databases">
        <title>Chromobacterium muskegensis sp. nov., an insecticidal bacterium isolated from Sphagnum bogs.</title>
        <authorList>
            <person name="Sparks M.E."/>
            <person name="Blackburn M.B."/>
            <person name="Gundersen-Rindal D.E."/>
            <person name="Mitchell A."/>
            <person name="Farrar R."/>
            <person name="Kuhar D."/>
        </authorList>
    </citation>
    <scope>NUCLEOTIDE SEQUENCE [LARGE SCALE GENOMIC DNA]</scope>
    <source>
        <strain evidence="2 3">21-1</strain>
    </source>
</reference>
<feature type="transmembrane region" description="Helical" evidence="1">
    <location>
        <begin position="36"/>
        <end position="55"/>
    </location>
</feature>
<gene>
    <name evidence="2" type="ORF">BKX93_17480</name>
</gene>
<feature type="transmembrane region" description="Helical" evidence="1">
    <location>
        <begin position="67"/>
        <end position="88"/>
    </location>
</feature>
<dbReference type="STRING" id="1108595.BKX93_17480"/>